<evidence type="ECO:0000313" key="1">
    <source>
        <dbReference type="EMBL" id="QGW58926.1"/>
    </source>
</evidence>
<dbReference type="EMBL" id="MK552109">
    <property type="protein sequence ID" value="QGW58926.1"/>
    <property type="molecule type" value="Genomic_DNA"/>
</dbReference>
<organism evidence="1">
    <name type="scientific">Klebsiella pneumoniae</name>
    <dbReference type="NCBI Taxonomy" id="573"/>
    <lineage>
        <taxon>Bacteria</taxon>
        <taxon>Pseudomonadati</taxon>
        <taxon>Pseudomonadota</taxon>
        <taxon>Gammaproteobacteria</taxon>
        <taxon>Enterobacterales</taxon>
        <taxon>Enterobacteriaceae</taxon>
        <taxon>Klebsiella/Raoultella group</taxon>
        <taxon>Klebsiella</taxon>
        <taxon>Klebsiella pneumoniae complex</taxon>
    </lineage>
</organism>
<accession>A0A857AXV8</accession>
<gene>
    <name evidence="1" type="ORF">pKpnU95_00072</name>
</gene>
<name>A0A857AXV8_KLEPN</name>
<dbReference type="AlphaFoldDB" id="A0A857AXV8"/>
<protein>
    <submittedName>
        <fullName evidence="1">Uncharacterized protein</fullName>
    </submittedName>
</protein>
<proteinExistence type="predicted"/>
<geneLocation type="plasmid" evidence="1">
    <name>pKpnU95</name>
</geneLocation>
<sequence>MRLFNKVTFDCDKPCVSAGGQSRPDVRTDAQRKLPSFHSVPLFIYRLLLTPGETNSEQGLSTKVTFRPGYLPGQSDLFERTSVQALSWNQNRTTHRTLSGIKVTFSKLRCDQKVKPESSFTIIDI</sequence>
<keyword evidence="1" id="KW-0614">Plasmid</keyword>
<reference evidence="1" key="1">
    <citation type="submission" date="2019-12" db="EMBL/GenBank/DDBJ databases">
        <title>Klebsiella pneumoniae strain U95 multidrug resistance plasmid pKpnU95.</title>
        <authorList>
            <person name="Navon-Venezia S."/>
            <person name="Kondratyeva K."/>
            <person name="Gancz A."/>
        </authorList>
    </citation>
    <scope>NUCLEOTIDE SEQUENCE</scope>
    <source>
        <strain evidence="1">U95</strain>
        <plasmid evidence="1">pKpnU95</plasmid>
    </source>
</reference>